<evidence type="ECO:0000259" key="11">
    <source>
        <dbReference type="Pfam" id="PF13725"/>
    </source>
</evidence>
<evidence type="ECO:0000256" key="5">
    <source>
        <dbReference type="ARBA" id="ARBA00022741"/>
    </source>
</evidence>
<keyword evidence="13" id="KW-1185">Reference proteome</keyword>
<dbReference type="OMA" id="HTCIMLN"/>
<dbReference type="Proteomes" id="UP000054937">
    <property type="component" value="Unassembled WGS sequence"/>
</dbReference>
<name>A0A0V0QFV2_PSEPJ</name>
<reference evidence="12 13" key="1">
    <citation type="journal article" date="2015" name="Sci. Rep.">
        <title>Genome of the facultative scuticociliatosis pathogen Pseudocohnilembus persalinus provides insight into its virulence through horizontal gene transfer.</title>
        <authorList>
            <person name="Xiong J."/>
            <person name="Wang G."/>
            <person name="Cheng J."/>
            <person name="Tian M."/>
            <person name="Pan X."/>
            <person name="Warren A."/>
            <person name="Jiang C."/>
            <person name="Yuan D."/>
            <person name="Miao W."/>
        </authorList>
    </citation>
    <scope>NUCLEOTIDE SEQUENCE [LARGE SCALE GENOMIC DNA]</scope>
    <source>
        <strain evidence="12">36N120E</strain>
    </source>
</reference>
<keyword evidence="3" id="KW-0808">Transferase</keyword>
<dbReference type="InParanoid" id="A0A0V0QFV2"/>
<dbReference type="GO" id="GO:0005730">
    <property type="term" value="C:nucleolus"/>
    <property type="evidence" value="ECO:0007669"/>
    <property type="project" value="UniProtKB-SubCell"/>
</dbReference>
<dbReference type="Pfam" id="PF13725">
    <property type="entry name" value="tRNA_bind_2"/>
    <property type="match status" value="1"/>
</dbReference>
<dbReference type="GO" id="GO:1990883">
    <property type="term" value="F:18S rRNA cytidine N-acetyltransferase activity"/>
    <property type="evidence" value="ECO:0007669"/>
    <property type="project" value="TreeGrafter"/>
</dbReference>
<feature type="compositionally biased region" description="Basic and acidic residues" evidence="8">
    <location>
        <begin position="683"/>
        <end position="700"/>
    </location>
</feature>
<dbReference type="PANTHER" id="PTHR10925">
    <property type="entry name" value="N-ACETYLTRANSFERASE 10"/>
    <property type="match status" value="1"/>
</dbReference>
<feature type="domain" description="TcmA/NAT10 helicase" evidence="9">
    <location>
        <begin position="60"/>
        <end position="162"/>
    </location>
</feature>
<keyword evidence="4" id="KW-0819">tRNA processing</keyword>
<dbReference type="Pfam" id="PF05127">
    <property type="entry name" value="NAT10_TcmA_helicase"/>
    <property type="match status" value="1"/>
</dbReference>
<dbReference type="InterPro" id="IPR032672">
    <property type="entry name" value="TmcA/NAT10/Kre33"/>
</dbReference>
<organism evidence="12 13">
    <name type="scientific">Pseudocohnilembus persalinus</name>
    <name type="common">Ciliate</name>
    <dbReference type="NCBI Taxonomy" id="266149"/>
    <lineage>
        <taxon>Eukaryota</taxon>
        <taxon>Sar</taxon>
        <taxon>Alveolata</taxon>
        <taxon>Ciliophora</taxon>
        <taxon>Intramacronucleata</taxon>
        <taxon>Oligohymenophorea</taxon>
        <taxon>Scuticociliatia</taxon>
        <taxon>Philasterida</taxon>
        <taxon>Pseudocohnilembidae</taxon>
        <taxon>Pseudocohnilembus</taxon>
    </lineage>
</organism>
<dbReference type="OrthoDB" id="10067491at2759"/>
<dbReference type="Gene3D" id="3.40.50.300">
    <property type="entry name" value="P-loop containing nucleotide triphosphate hydrolases"/>
    <property type="match status" value="1"/>
</dbReference>
<dbReference type="AlphaFoldDB" id="A0A0V0QFV2"/>
<proteinExistence type="predicted"/>
<dbReference type="InterPro" id="IPR007807">
    <property type="entry name" value="TcmA/NAT10_helicase"/>
</dbReference>
<feature type="region of interest" description="Disordered" evidence="8">
    <location>
        <begin position="474"/>
        <end position="494"/>
    </location>
</feature>
<evidence type="ECO:0000256" key="6">
    <source>
        <dbReference type="ARBA" id="ARBA00022840"/>
    </source>
</evidence>
<keyword evidence="6" id="KW-0067">ATP-binding</keyword>
<dbReference type="GO" id="GO:0030686">
    <property type="term" value="C:90S preribosome"/>
    <property type="evidence" value="ECO:0007669"/>
    <property type="project" value="TreeGrafter"/>
</dbReference>
<evidence type="ECO:0000259" key="10">
    <source>
        <dbReference type="Pfam" id="PF13718"/>
    </source>
</evidence>
<dbReference type="GO" id="GO:0005524">
    <property type="term" value="F:ATP binding"/>
    <property type="evidence" value="ECO:0007669"/>
    <property type="project" value="UniProtKB-KW"/>
</dbReference>
<dbReference type="InterPro" id="IPR027417">
    <property type="entry name" value="P-loop_NTPase"/>
</dbReference>
<comment type="subcellular location">
    <subcellularLocation>
        <location evidence="1">Nucleus</location>
        <location evidence="1">Nucleolus</location>
    </subcellularLocation>
</comment>
<dbReference type="EMBL" id="LDAU01000179">
    <property type="protein sequence ID" value="KRX01052.1"/>
    <property type="molecule type" value="Genomic_DNA"/>
</dbReference>
<keyword evidence="2" id="KW-0698">rRNA processing</keyword>
<comment type="caution">
    <text evidence="12">The sequence shown here is derived from an EMBL/GenBank/DDBJ whole genome shotgun (WGS) entry which is preliminary data.</text>
</comment>
<dbReference type="PANTHER" id="PTHR10925:SF5">
    <property type="entry name" value="RNA CYTIDINE ACETYLTRANSFERASE"/>
    <property type="match status" value="1"/>
</dbReference>
<evidence type="ECO:0000256" key="4">
    <source>
        <dbReference type="ARBA" id="ARBA00022694"/>
    </source>
</evidence>
<dbReference type="InterPro" id="IPR000182">
    <property type="entry name" value="GNAT_dom"/>
</dbReference>
<accession>A0A0V0QFV2</accession>
<feature type="domain" description="N-acetyltransferase" evidence="10">
    <location>
        <begin position="202"/>
        <end position="423"/>
    </location>
</feature>
<dbReference type="FunCoup" id="A0A0V0QFV2">
    <property type="interactions" value="449"/>
</dbReference>
<evidence type="ECO:0000256" key="1">
    <source>
        <dbReference type="ARBA" id="ARBA00004604"/>
    </source>
</evidence>
<dbReference type="GO" id="GO:1904812">
    <property type="term" value="P:rRNA acetylation involved in maturation of SSU-rRNA"/>
    <property type="evidence" value="ECO:0007669"/>
    <property type="project" value="TreeGrafter"/>
</dbReference>
<feature type="domain" description="Possible tRNA binding" evidence="11">
    <location>
        <begin position="434"/>
        <end position="669"/>
    </location>
</feature>
<evidence type="ECO:0000313" key="12">
    <source>
        <dbReference type="EMBL" id="KRX01052.1"/>
    </source>
</evidence>
<evidence type="ECO:0000256" key="3">
    <source>
        <dbReference type="ARBA" id="ARBA00022679"/>
    </source>
</evidence>
<evidence type="ECO:0000313" key="13">
    <source>
        <dbReference type="Proteomes" id="UP000054937"/>
    </source>
</evidence>
<evidence type="ECO:0000259" key="9">
    <source>
        <dbReference type="Pfam" id="PF05127"/>
    </source>
</evidence>
<sequence length="726" mass="83916">MMLYKVQIQTSIMQLLESIFTNLIDKLFNMFCPLITNKLVLQQIKQIIHIIKYSINIILYYLNQADLVVIDEAASIPVDTIKKLIGPYLVFMASTVNGYEGTGRSLSLKLIQKLKQNQRSNDKQQQQQHGHRVLKELSLQDPIRYAPNDPIEKWLNNLLLLDASEAVPLRQGMPHPNDCELYMVNRDTLFSSKKATEKFLFNLMSLFISSHYKNSPNDLQMLSDAPAHAIFVLLNSITVNNPEASTGLPDILCAVQVSLEGKINKQTISQQSDRGFKPQGDLIPWIISEQFQDKEFPQLSGARIVRIATHPSATKMGYGTKAIEQLKNFFQGKLVDLGENVEELEQFNISKYSSTSDEKIKMKPILKKLTEIQPPKLDYLGVSFGLSRPLFHFWQKGQFSPLYLRQTKNEITSEHTCIMLNKLQEQNDEDQNTWIKQFYSDFNKRFLNLLAFQFRDLNLNQALAILNFNQGSNNQEMGEQEQENNQQQAISEQNQNSIHSKENLELFISPYDLKRLEAYCRNMVDYHNIIDLLPIVSRLFFEGKIPKIHLSYRQAAILLGLGLQHKEISQIADEINLPTSQCLALFIKAMKRFFNNFKQIYEIEIQNKQNNNKNKDHKLIPVKNTIGEEVQDEGEKFIEELQNKNLQGEKVNKKRKGKYNFEMDDIDIQEDIKLDQNGTIQVKRDSKVARLQKENGEKNPKKQAKKANQNFQKKPQFGQNKKVKKN</sequence>
<dbReference type="Gene3D" id="3.40.630.30">
    <property type="match status" value="1"/>
</dbReference>
<keyword evidence="5" id="KW-0547">Nucleotide-binding</keyword>
<protein>
    <recommendedName>
        <fullName evidence="14">P-loop containing nucleoside triphosphate hydrolase</fullName>
    </recommendedName>
</protein>
<evidence type="ECO:0000256" key="8">
    <source>
        <dbReference type="SAM" id="MobiDB-lite"/>
    </source>
</evidence>
<evidence type="ECO:0000256" key="2">
    <source>
        <dbReference type="ARBA" id="ARBA00022552"/>
    </source>
</evidence>
<dbReference type="GO" id="GO:0000049">
    <property type="term" value="F:tRNA binding"/>
    <property type="evidence" value="ECO:0007669"/>
    <property type="project" value="TreeGrafter"/>
</dbReference>
<feature type="compositionally biased region" description="Low complexity" evidence="8">
    <location>
        <begin position="706"/>
        <end position="717"/>
    </location>
</feature>
<dbReference type="GO" id="GO:0008033">
    <property type="term" value="P:tRNA processing"/>
    <property type="evidence" value="ECO:0007669"/>
    <property type="project" value="UniProtKB-KW"/>
</dbReference>
<evidence type="ECO:0008006" key="14">
    <source>
        <dbReference type="Google" id="ProtNLM"/>
    </source>
</evidence>
<evidence type="ECO:0000256" key="7">
    <source>
        <dbReference type="ARBA" id="ARBA00023315"/>
    </source>
</evidence>
<gene>
    <name evidence="12" type="ORF">PPERSA_00800</name>
</gene>
<dbReference type="Pfam" id="PF13718">
    <property type="entry name" value="GNAT_acetyltr_2"/>
    <property type="match status" value="1"/>
</dbReference>
<keyword evidence="7" id="KW-0012">Acyltransferase</keyword>
<dbReference type="InterPro" id="IPR027992">
    <property type="entry name" value="tRNA_bind_dom"/>
</dbReference>
<feature type="region of interest" description="Disordered" evidence="8">
    <location>
        <begin position="683"/>
        <end position="726"/>
    </location>
</feature>